<dbReference type="Proteomes" id="UP000229916">
    <property type="component" value="Unassembled WGS sequence"/>
</dbReference>
<name>A0A2M7ANZ5_UNCKA</name>
<protein>
    <submittedName>
        <fullName evidence="3">Uncharacterized protein</fullName>
    </submittedName>
</protein>
<dbReference type="AlphaFoldDB" id="A0A2M7ANZ5"/>
<reference evidence="4" key="1">
    <citation type="submission" date="2017-09" db="EMBL/GenBank/DDBJ databases">
        <title>Depth-based differentiation of microbial function through sediment-hosted aquifers and enrichment of novel symbionts in the deep terrestrial subsurface.</title>
        <authorList>
            <person name="Probst A.J."/>
            <person name="Ladd B."/>
            <person name="Jarett J.K."/>
            <person name="Geller-Mcgrath D.E."/>
            <person name="Sieber C.M.K."/>
            <person name="Emerson J.B."/>
            <person name="Anantharaman K."/>
            <person name="Thomas B.C."/>
            <person name="Malmstrom R."/>
            <person name="Stieglmeier M."/>
            <person name="Klingl A."/>
            <person name="Woyke T."/>
            <person name="Ryan C.M."/>
            <person name="Banfield J.F."/>
        </authorList>
    </citation>
    <scope>NUCLEOTIDE SEQUENCE [LARGE SCALE GENOMIC DNA]</scope>
</reference>
<evidence type="ECO:0000313" key="3">
    <source>
        <dbReference type="EMBL" id="PIU69020.1"/>
    </source>
</evidence>
<gene>
    <name evidence="3" type="ORF">COS81_01575</name>
</gene>
<evidence type="ECO:0000256" key="1">
    <source>
        <dbReference type="SAM" id="MobiDB-lite"/>
    </source>
</evidence>
<organism evidence="3 4">
    <name type="scientific">candidate division WWE3 bacterium CG06_land_8_20_14_3_00_42_16</name>
    <dbReference type="NCBI Taxonomy" id="1975083"/>
    <lineage>
        <taxon>Bacteria</taxon>
        <taxon>Katanobacteria</taxon>
    </lineage>
</organism>
<comment type="caution">
    <text evidence="3">The sequence shown here is derived from an EMBL/GenBank/DDBJ whole genome shotgun (WGS) entry which is preliminary data.</text>
</comment>
<keyword evidence="2" id="KW-1133">Transmembrane helix</keyword>
<feature type="transmembrane region" description="Helical" evidence="2">
    <location>
        <begin position="12"/>
        <end position="31"/>
    </location>
</feature>
<sequence>MKSAVQKIQFKLHAEALAVLAGGGLLLTAVFNSPFMTKFVAVGGRIYEFRPFTDLSKMDPNWLARTSTPSPELRYLLIALLTIVVVALAICAANRPRVDQHTTQAPPTPSREAGGCIPPHPPIRRVGSCLLAGVCPRHH</sequence>
<feature type="transmembrane region" description="Helical" evidence="2">
    <location>
        <begin position="73"/>
        <end position="93"/>
    </location>
</feature>
<proteinExistence type="predicted"/>
<dbReference type="EMBL" id="PEWD01000035">
    <property type="protein sequence ID" value="PIU69020.1"/>
    <property type="molecule type" value="Genomic_DNA"/>
</dbReference>
<evidence type="ECO:0000256" key="2">
    <source>
        <dbReference type="SAM" id="Phobius"/>
    </source>
</evidence>
<evidence type="ECO:0000313" key="4">
    <source>
        <dbReference type="Proteomes" id="UP000229916"/>
    </source>
</evidence>
<accession>A0A2M7ANZ5</accession>
<feature type="region of interest" description="Disordered" evidence="1">
    <location>
        <begin position="99"/>
        <end position="119"/>
    </location>
</feature>
<keyword evidence="2" id="KW-0812">Transmembrane</keyword>
<keyword evidence="2" id="KW-0472">Membrane</keyword>